<dbReference type="RefSeq" id="WP_004882076.1">
    <property type="nucleotide sequence ID" value="NZ_BCLZ01000025.1"/>
</dbReference>
<evidence type="ECO:0000259" key="1">
    <source>
        <dbReference type="Pfam" id="PF06877"/>
    </source>
</evidence>
<dbReference type="EMBL" id="JRHX01000072">
    <property type="protein sequence ID" value="KXZ69679.1"/>
    <property type="molecule type" value="Genomic_DNA"/>
</dbReference>
<dbReference type="Proteomes" id="UP000075544">
    <property type="component" value="Unassembled WGS sequence"/>
</dbReference>
<dbReference type="PATRIC" id="fig|52133.19.peg.2367"/>
<protein>
    <submittedName>
        <fullName evidence="2">Regulator of ribonuclease activity B</fullName>
    </submittedName>
</protein>
<organism evidence="2 3">
    <name type="scientific">Acinetobacter venetianus</name>
    <dbReference type="NCBI Taxonomy" id="52133"/>
    <lineage>
        <taxon>Bacteria</taxon>
        <taxon>Pseudomonadati</taxon>
        <taxon>Pseudomonadota</taxon>
        <taxon>Gammaproteobacteria</taxon>
        <taxon>Moraxellales</taxon>
        <taxon>Moraxellaceae</taxon>
        <taxon>Acinetobacter</taxon>
    </lineage>
</organism>
<gene>
    <name evidence="2" type="primary">rraB</name>
    <name evidence="2" type="ORF">AVENLUH13518_02342</name>
</gene>
<comment type="caution">
    <text evidence="2">The sequence shown here is derived from an EMBL/GenBank/DDBJ whole genome shotgun (WGS) entry which is preliminary data.</text>
</comment>
<name>A0A137XJE1_9GAMM</name>
<proteinExistence type="predicted"/>
<dbReference type="InterPro" id="IPR009671">
    <property type="entry name" value="RraB_dom"/>
</dbReference>
<dbReference type="eggNOG" id="ENOG503348J">
    <property type="taxonomic scope" value="Bacteria"/>
</dbReference>
<reference evidence="2 3" key="1">
    <citation type="journal article" date="2016" name="Sci. Rep.">
        <title>Genomic and phenotypic characterization of the species Acinetobacter venetianus.</title>
        <authorList>
            <person name="Fondi M."/>
            <person name="Maida I."/>
            <person name="Perrin E."/>
            <person name="Orlandini V."/>
            <person name="La Torre L."/>
            <person name="Bosi E."/>
            <person name="Negroni A."/>
            <person name="Zanaroli G."/>
            <person name="Fava F."/>
            <person name="Decorosi F."/>
            <person name="Giovannetti L."/>
            <person name="Viti C."/>
            <person name="Vaneechoutte M."/>
            <person name="Dijkshoorn L."/>
            <person name="Fani R."/>
        </authorList>
    </citation>
    <scope>NUCLEOTIDE SEQUENCE [LARGE SCALE GENOMIC DNA]</scope>
    <source>
        <strain evidence="2 3">LUH13518</strain>
    </source>
</reference>
<dbReference type="AlphaFoldDB" id="A0A137XJE1"/>
<dbReference type="SUPFAM" id="SSF89946">
    <property type="entry name" value="Hypothetical protein VC0424"/>
    <property type="match status" value="1"/>
</dbReference>
<evidence type="ECO:0000313" key="3">
    <source>
        <dbReference type="Proteomes" id="UP000075544"/>
    </source>
</evidence>
<accession>A0A137XJE1</accession>
<dbReference type="InterPro" id="IPR036701">
    <property type="entry name" value="RraB-like_sf"/>
</dbReference>
<feature type="domain" description="Regulator of ribonuclease activity B" evidence="1">
    <location>
        <begin position="11"/>
        <end position="112"/>
    </location>
</feature>
<sequence length="122" mass="14455">MTRDYDQFPDNDNGNVLWQMVEDGNDLSEPHEVEFSVVFAKQEQAEKCALHLLHQEQKISLYQEELHSDGSDLWVLNIHVNMILEYEDIEDLEEWMTRIAQEFGGEYDGWGCMSYIYDEEDE</sequence>
<evidence type="ECO:0000313" key="2">
    <source>
        <dbReference type="EMBL" id="KXZ69679.1"/>
    </source>
</evidence>
<accession>A0A150HSL8</accession>
<dbReference type="Gene3D" id="3.30.70.970">
    <property type="entry name" value="RraB-like"/>
    <property type="match status" value="1"/>
</dbReference>
<dbReference type="GeneID" id="58196027"/>
<dbReference type="Pfam" id="PF06877">
    <property type="entry name" value="RraB"/>
    <property type="match status" value="1"/>
</dbReference>